<dbReference type="InterPro" id="IPR039794">
    <property type="entry name" value="Gtb1-like"/>
</dbReference>
<dbReference type="InterPro" id="IPR036607">
    <property type="entry name" value="PRKCSH"/>
</dbReference>
<dbReference type="PANTHER" id="PTHR12630">
    <property type="entry name" value="N-LINKED OLIGOSACCHARIDE PROCESSING"/>
    <property type="match status" value="1"/>
</dbReference>
<name>D8TDW1_SELML</name>
<dbReference type="Gene3D" id="2.70.130.10">
    <property type="entry name" value="Mannose-6-phosphate receptor binding domain"/>
    <property type="match status" value="1"/>
</dbReference>
<dbReference type="Gramene" id="EFJ05152">
    <property type="protein sequence ID" value="EFJ05152"/>
    <property type="gene ID" value="SELMODRAFT_137598"/>
</dbReference>
<dbReference type="Pfam" id="PF13015">
    <property type="entry name" value="PRKCSH_1"/>
    <property type="match status" value="1"/>
</dbReference>
<dbReference type="eggNOG" id="KOG2397">
    <property type="taxonomic scope" value="Eukaryota"/>
</dbReference>
<keyword evidence="5" id="KW-1185">Reference proteome</keyword>
<dbReference type="EMBL" id="GL377735">
    <property type="protein sequence ID" value="EFJ05152.1"/>
    <property type="molecule type" value="Genomic_DNA"/>
</dbReference>
<sequence length="75" mass="8712">IKFQNGDHCWNGPQRSLKVRLRCGLKSELSDIEEPSRCEYATSSSRTNFRTCFLLCRYAASFWTPAVCYEERAKV</sequence>
<feature type="domain" description="MRH" evidence="3">
    <location>
        <begin position="1"/>
        <end position="70"/>
    </location>
</feature>
<keyword evidence="2" id="KW-1015">Disulfide bond</keyword>
<reference evidence="4 5" key="1">
    <citation type="journal article" date="2011" name="Science">
        <title>The Selaginella genome identifies genetic changes associated with the evolution of vascular plants.</title>
        <authorList>
            <person name="Banks J.A."/>
            <person name="Nishiyama T."/>
            <person name="Hasebe M."/>
            <person name="Bowman J.L."/>
            <person name="Gribskov M."/>
            <person name="dePamphilis C."/>
            <person name="Albert V.A."/>
            <person name="Aono N."/>
            <person name="Aoyama T."/>
            <person name="Ambrose B.A."/>
            <person name="Ashton N.W."/>
            <person name="Axtell M.J."/>
            <person name="Barker E."/>
            <person name="Barker M.S."/>
            <person name="Bennetzen J.L."/>
            <person name="Bonawitz N.D."/>
            <person name="Chapple C."/>
            <person name="Cheng C."/>
            <person name="Correa L.G."/>
            <person name="Dacre M."/>
            <person name="DeBarry J."/>
            <person name="Dreyer I."/>
            <person name="Elias M."/>
            <person name="Engstrom E.M."/>
            <person name="Estelle M."/>
            <person name="Feng L."/>
            <person name="Finet C."/>
            <person name="Floyd S.K."/>
            <person name="Frommer W.B."/>
            <person name="Fujita T."/>
            <person name="Gramzow L."/>
            <person name="Gutensohn M."/>
            <person name="Harholt J."/>
            <person name="Hattori M."/>
            <person name="Heyl A."/>
            <person name="Hirai T."/>
            <person name="Hiwatashi Y."/>
            <person name="Ishikawa M."/>
            <person name="Iwata M."/>
            <person name="Karol K.G."/>
            <person name="Koehler B."/>
            <person name="Kolukisaoglu U."/>
            <person name="Kubo M."/>
            <person name="Kurata T."/>
            <person name="Lalonde S."/>
            <person name="Li K."/>
            <person name="Li Y."/>
            <person name="Litt A."/>
            <person name="Lyons E."/>
            <person name="Manning G."/>
            <person name="Maruyama T."/>
            <person name="Michael T.P."/>
            <person name="Mikami K."/>
            <person name="Miyazaki S."/>
            <person name="Morinaga S."/>
            <person name="Murata T."/>
            <person name="Mueller-Roeber B."/>
            <person name="Nelson D.R."/>
            <person name="Obara M."/>
            <person name="Oguri Y."/>
            <person name="Olmstead R.G."/>
            <person name="Onodera N."/>
            <person name="Petersen B.L."/>
            <person name="Pils B."/>
            <person name="Prigge M."/>
            <person name="Rensing S.A."/>
            <person name="Riano-Pachon D.M."/>
            <person name="Roberts A.W."/>
            <person name="Sato Y."/>
            <person name="Scheller H.V."/>
            <person name="Schulz B."/>
            <person name="Schulz C."/>
            <person name="Shakirov E.V."/>
            <person name="Shibagaki N."/>
            <person name="Shinohara N."/>
            <person name="Shippen D.E."/>
            <person name="Soerensen I."/>
            <person name="Sotooka R."/>
            <person name="Sugimoto N."/>
            <person name="Sugita M."/>
            <person name="Sumikawa N."/>
            <person name="Tanurdzic M."/>
            <person name="Theissen G."/>
            <person name="Ulvskov P."/>
            <person name="Wakazuki S."/>
            <person name="Weng J.K."/>
            <person name="Willats W.W."/>
            <person name="Wipf D."/>
            <person name="Wolf P.G."/>
            <person name="Yang L."/>
            <person name="Zimmer A.D."/>
            <person name="Zhu Q."/>
            <person name="Mitros T."/>
            <person name="Hellsten U."/>
            <person name="Loque D."/>
            <person name="Otillar R."/>
            <person name="Salamov A."/>
            <person name="Schmutz J."/>
            <person name="Shapiro H."/>
            <person name="Lindquist E."/>
            <person name="Lucas S."/>
            <person name="Rokhsar D."/>
            <person name="Grigoriev I.V."/>
        </authorList>
    </citation>
    <scope>NUCLEOTIDE SEQUENCE [LARGE SCALE GENOMIC DNA]</scope>
</reference>
<evidence type="ECO:0000313" key="4">
    <source>
        <dbReference type="EMBL" id="EFJ05152.1"/>
    </source>
</evidence>
<accession>D8TDW1</accession>
<dbReference type="STRING" id="88036.D8TDW1"/>
<dbReference type="InterPro" id="IPR044865">
    <property type="entry name" value="MRH_dom"/>
</dbReference>
<evidence type="ECO:0000256" key="2">
    <source>
        <dbReference type="ARBA" id="ARBA00023157"/>
    </source>
</evidence>
<dbReference type="KEGG" id="smo:SELMODRAFT_137598"/>
<dbReference type="AlphaFoldDB" id="D8TDW1"/>
<evidence type="ECO:0000259" key="3">
    <source>
        <dbReference type="PROSITE" id="PS51914"/>
    </source>
</evidence>
<dbReference type="HOGENOM" id="CLU_2870448_0_0_1"/>
<keyword evidence="1" id="KW-0732">Signal</keyword>
<feature type="non-terminal residue" evidence="4">
    <location>
        <position position="1"/>
    </location>
</feature>
<proteinExistence type="predicted"/>
<gene>
    <name evidence="4" type="ORF">SELMODRAFT_137598</name>
</gene>
<evidence type="ECO:0000313" key="5">
    <source>
        <dbReference type="Proteomes" id="UP000001514"/>
    </source>
</evidence>
<dbReference type="Proteomes" id="UP000001514">
    <property type="component" value="Unassembled WGS sequence"/>
</dbReference>
<dbReference type="PROSITE" id="PS51914">
    <property type="entry name" value="MRH"/>
    <property type="match status" value="1"/>
</dbReference>
<dbReference type="PANTHER" id="PTHR12630:SF1">
    <property type="entry name" value="GLUCOSIDASE 2 SUBUNIT BETA"/>
    <property type="match status" value="1"/>
</dbReference>
<protein>
    <recommendedName>
        <fullName evidence="3">MRH domain-containing protein</fullName>
    </recommendedName>
</protein>
<dbReference type="InterPro" id="IPR009011">
    <property type="entry name" value="Man6P_isomerase_rcpt-bd_dom_sf"/>
</dbReference>
<dbReference type="InParanoid" id="D8TDW1"/>
<evidence type="ECO:0000256" key="1">
    <source>
        <dbReference type="ARBA" id="ARBA00022729"/>
    </source>
</evidence>
<organism evidence="5">
    <name type="scientific">Selaginella moellendorffii</name>
    <name type="common">Spikemoss</name>
    <dbReference type="NCBI Taxonomy" id="88036"/>
    <lineage>
        <taxon>Eukaryota</taxon>
        <taxon>Viridiplantae</taxon>
        <taxon>Streptophyta</taxon>
        <taxon>Embryophyta</taxon>
        <taxon>Tracheophyta</taxon>
        <taxon>Lycopodiopsida</taxon>
        <taxon>Selaginellales</taxon>
        <taxon>Selaginellaceae</taxon>
        <taxon>Selaginella</taxon>
    </lineage>
</organism>